<keyword evidence="3" id="KW-1185">Reference proteome</keyword>
<evidence type="ECO:0000256" key="1">
    <source>
        <dbReference type="SAM" id="Phobius"/>
    </source>
</evidence>
<feature type="transmembrane region" description="Helical" evidence="1">
    <location>
        <begin position="42"/>
        <end position="58"/>
    </location>
</feature>
<accession>A0A4Y2C2A5</accession>
<reference evidence="2 3" key="1">
    <citation type="journal article" date="2019" name="Sci. Rep.">
        <title>Orb-weaving spider Araneus ventricosus genome elucidates the spidroin gene catalogue.</title>
        <authorList>
            <person name="Kono N."/>
            <person name="Nakamura H."/>
            <person name="Ohtoshi R."/>
            <person name="Moran D.A.P."/>
            <person name="Shinohara A."/>
            <person name="Yoshida Y."/>
            <person name="Fujiwara M."/>
            <person name="Mori M."/>
            <person name="Tomita M."/>
            <person name="Arakawa K."/>
        </authorList>
    </citation>
    <scope>NUCLEOTIDE SEQUENCE [LARGE SCALE GENOMIC DNA]</scope>
</reference>
<gene>
    <name evidence="2" type="ORF">AVEN_21894_1</name>
</gene>
<dbReference type="Proteomes" id="UP000499080">
    <property type="component" value="Unassembled WGS sequence"/>
</dbReference>
<comment type="caution">
    <text evidence="2">The sequence shown here is derived from an EMBL/GenBank/DDBJ whole genome shotgun (WGS) entry which is preliminary data.</text>
</comment>
<keyword evidence="1" id="KW-1133">Transmembrane helix</keyword>
<organism evidence="2 3">
    <name type="scientific">Araneus ventricosus</name>
    <name type="common">Orbweaver spider</name>
    <name type="synonym">Epeira ventricosa</name>
    <dbReference type="NCBI Taxonomy" id="182803"/>
    <lineage>
        <taxon>Eukaryota</taxon>
        <taxon>Metazoa</taxon>
        <taxon>Ecdysozoa</taxon>
        <taxon>Arthropoda</taxon>
        <taxon>Chelicerata</taxon>
        <taxon>Arachnida</taxon>
        <taxon>Araneae</taxon>
        <taxon>Araneomorphae</taxon>
        <taxon>Entelegynae</taxon>
        <taxon>Araneoidea</taxon>
        <taxon>Araneidae</taxon>
        <taxon>Araneus</taxon>
    </lineage>
</organism>
<evidence type="ECO:0000313" key="2">
    <source>
        <dbReference type="EMBL" id="GBL98591.1"/>
    </source>
</evidence>
<keyword evidence="1" id="KW-0812">Transmembrane</keyword>
<keyword evidence="1" id="KW-0472">Membrane</keyword>
<evidence type="ECO:0000313" key="3">
    <source>
        <dbReference type="Proteomes" id="UP000499080"/>
    </source>
</evidence>
<dbReference type="AlphaFoldDB" id="A0A4Y2C2A5"/>
<proteinExistence type="predicted"/>
<dbReference type="EMBL" id="BGPR01085241">
    <property type="protein sequence ID" value="GBL98591.1"/>
    <property type="molecule type" value="Genomic_DNA"/>
</dbReference>
<protein>
    <submittedName>
        <fullName evidence="2">Uncharacterized protein</fullName>
    </submittedName>
</protein>
<sequence>MISVNFIAFLLPWIWGIFQKTITVQIITWLLPCIWGLFQKTVTVKIVAWLIPWIWYLVKVLFFGRFWYITGIFPYAFLIEYKRKITNRRKNKINDVKIHGYNLITRKYTKVSNEGFDLEKNNNDMNSDKPENIALDTNLFLFENAGAHGEELNKNPYKMETAYTQCSNGNPFFTILETDTVLTVGKGSLPLLPTNPFLQDCID</sequence>
<feature type="transmembrane region" description="Helical" evidence="1">
    <location>
        <begin position="6"/>
        <end position="30"/>
    </location>
</feature>
<name>A0A4Y2C2A5_ARAVE</name>
<feature type="non-terminal residue" evidence="2">
    <location>
        <position position="203"/>
    </location>
</feature>